<gene>
    <name evidence="1" type="ORF">RM697_11230</name>
</gene>
<evidence type="ECO:0000313" key="2">
    <source>
        <dbReference type="Proteomes" id="UP001259492"/>
    </source>
</evidence>
<comment type="caution">
    <text evidence="1">The sequence shown here is derived from an EMBL/GenBank/DDBJ whole genome shotgun (WGS) entry which is preliminary data.</text>
</comment>
<dbReference type="Pfam" id="PF26622">
    <property type="entry name" value="DUF8199"/>
    <property type="match status" value="1"/>
</dbReference>
<protein>
    <recommendedName>
        <fullName evidence="3">Secreted protein</fullName>
    </recommendedName>
</protein>
<sequence length="137" mass="15603">MFKVILHKSISASMALIVLCSTLSFTIEKHFCGDFLIDSAVFSEVKRCGDESELDSTKTIAKKPCCKDTVDVIEGQDELLYPSFNDLDLQDQLALTVYTYSYINLFESLPQHTIPHKNYRPPKLVFDIQSLDEVYLI</sequence>
<accession>A0ABU2YMW3</accession>
<dbReference type="InterPro" id="IPR058512">
    <property type="entry name" value="DUF8199"/>
</dbReference>
<proteinExistence type="predicted"/>
<dbReference type="Proteomes" id="UP001259492">
    <property type="component" value="Unassembled WGS sequence"/>
</dbReference>
<evidence type="ECO:0008006" key="3">
    <source>
        <dbReference type="Google" id="ProtNLM"/>
    </source>
</evidence>
<name>A0ABU2YMW3_9FLAO</name>
<evidence type="ECO:0000313" key="1">
    <source>
        <dbReference type="EMBL" id="MDT0559226.1"/>
    </source>
</evidence>
<dbReference type="EMBL" id="JAVRIA010000006">
    <property type="protein sequence ID" value="MDT0559226.1"/>
    <property type="molecule type" value="Genomic_DNA"/>
</dbReference>
<organism evidence="1 2">
    <name type="scientific">Microcosmobacter mediterraneus</name>
    <dbReference type="NCBI Taxonomy" id="3075607"/>
    <lineage>
        <taxon>Bacteria</taxon>
        <taxon>Pseudomonadati</taxon>
        <taxon>Bacteroidota</taxon>
        <taxon>Flavobacteriia</taxon>
        <taxon>Flavobacteriales</taxon>
        <taxon>Flavobacteriaceae</taxon>
        <taxon>Microcosmobacter</taxon>
    </lineage>
</organism>
<reference evidence="1 2" key="1">
    <citation type="submission" date="2023-09" db="EMBL/GenBank/DDBJ databases">
        <authorList>
            <person name="Rey-Velasco X."/>
        </authorList>
    </citation>
    <scope>NUCLEOTIDE SEQUENCE [LARGE SCALE GENOMIC DNA]</scope>
    <source>
        <strain evidence="1 2">W332</strain>
    </source>
</reference>
<dbReference type="RefSeq" id="WP_311427990.1">
    <property type="nucleotide sequence ID" value="NZ_JAVRIA010000006.1"/>
</dbReference>
<keyword evidence="2" id="KW-1185">Reference proteome</keyword>
<dbReference type="NCBIfam" id="NF047658">
    <property type="entry name" value="HYC_CC_PP"/>
    <property type="match status" value="1"/>
</dbReference>
<dbReference type="InterPro" id="IPR058060">
    <property type="entry name" value="HYC_CC_PP"/>
</dbReference>